<dbReference type="SUPFAM" id="SSF52821">
    <property type="entry name" value="Rhodanese/Cell cycle control phosphatase"/>
    <property type="match status" value="2"/>
</dbReference>
<dbReference type="PANTHER" id="PTHR11364">
    <property type="entry name" value="THIOSULFATE SULFERTANSFERASE"/>
    <property type="match status" value="1"/>
</dbReference>
<evidence type="ECO:0000313" key="4">
    <source>
        <dbReference type="EMBL" id="MCU5779016.1"/>
    </source>
</evidence>
<evidence type="ECO:0000256" key="2">
    <source>
        <dbReference type="ARBA" id="ARBA00022737"/>
    </source>
</evidence>
<dbReference type="SMART" id="SM00450">
    <property type="entry name" value="RHOD"/>
    <property type="match status" value="2"/>
</dbReference>
<keyword evidence="5" id="KW-1185">Reference proteome</keyword>
<reference evidence="4" key="1">
    <citation type="submission" date="2022-09" db="EMBL/GenBank/DDBJ databases">
        <title>Winslowiella arboricola sp. nov., isolated from bleeding cankers on broadleaf hosts.</title>
        <authorList>
            <person name="Brady C."/>
            <person name="Kaur S."/>
            <person name="Crampton B."/>
            <person name="Maddock D."/>
            <person name="Arnold D."/>
            <person name="Denman S."/>
        </authorList>
    </citation>
    <scope>NUCLEOTIDE SEQUENCE</scope>
    <source>
        <strain evidence="4">BAC 15a-03b</strain>
    </source>
</reference>
<dbReference type="CDD" id="cd01449">
    <property type="entry name" value="TST_Repeat_2"/>
    <property type="match status" value="1"/>
</dbReference>
<keyword evidence="1" id="KW-0808">Transferase</keyword>
<sequence>MTRINPLIETEELAAAQDVLLFDVTAGNVADNGGAEITASQGFRAGHIPAARWLDQASQLSDLQSPYKFISPTLAQITRVFTGLGVSDSSTVVLYSQNGYGWPTRVWWLLQSIGFHRARILNGGLQKWRKEGRPLEQGDASPSALSAGELTLKPQPIFVDAERVQLTIGASDSTLIDALSPQHYRGEAAGKYGRSGHIPGALNVPADTLIGDDHRFLAASSLRERFYQAGAIADKPLLTYCGAGIAASVDAFAARLAGWEAITIYDASLAQWAADPAFPLEPAGQPSV</sequence>
<dbReference type="CDD" id="cd01448">
    <property type="entry name" value="TST_Repeat_1"/>
    <property type="match status" value="1"/>
</dbReference>
<gene>
    <name evidence="4" type="ORF">N5923_16140</name>
</gene>
<feature type="domain" description="Rhodanese" evidence="3">
    <location>
        <begin position="41"/>
        <end position="137"/>
    </location>
</feature>
<proteinExistence type="predicted"/>
<name>A0A9J6PTZ4_9GAMM</name>
<dbReference type="PROSITE" id="PS50206">
    <property type="entry name" value="RHODANESE_3"/>
    <property type="match status" value="2"/>
</dbReference>
<keyword evidence="2" id="KW-0677">Repeat</keyword>
<evidence type="ECO:0000313" key="5">
    <source>
        <dbReference type="Proteomes" id="UP001064262"/>
    </source>
</evidence>
<dbReference type="EMBL" id="JAODIM010000042">
    <property type="protein sequence ID" value="MCU5779016.1"/>
    <property type="molecule type" value="Genomic_DNA"/>
</dbReference>
<dbReference type="AlphaFoldDB" id="A0A9J6PTZ4"/>
<evidence type="ECO:0000256" key="1">
    <source>
        <dbReference type="ARBA" id="ARBA00022679"/>
    </source>
</evidence>
<dbReference type="RefSeq" id="WP_267141886.1">
    <property type="nucleotide sequence ID" value="NZ_JAODIL010000064.1"/>
</dbReference>
<dbReference type="Gene3D" id="3.40.250.10">
    <property type="entry name" value="Rhodanese-like domain"/>
    <property type="match status" value="2"/>
</dbReference>
<protein>
    <submittedName>
        <fullName evidence="4">Rhodanese-like domain-containing protein</fullName>
    </submittedName>
</protein>
<accession>A0A9J6PTZ4</accession>
<dbReference type="Proteomes" id="UP001064262">
    <property type="component" value="Unassembled WGS sequence"/>
</dbReference>
<evidence type="ECO:0000259" key="3">
    <source>
        <dbReference type="PROSITE" id="PS50206"/>
    </source>
</evidence>
<comment type="caution">
    <text evidence="4">The sequence shown here is derived from an EMBL/GenBank/DDBJ whole genome shotgun (WGS) entry which is preliminary data.</text>
</comment>
<feature type="domain" description="Rhodanese" evidence="3">
    <location>
        <begin position="169"/>
        <end position="279"/>
    </location>
</feature>
<dbReference type="GO" id="GO:0004792">
    <property type="term" value="F:thiosulfate-cyanide sulfurtransferase activity"/>
    <property type="evidence" value="ECO:0007669"/>
    <property type="project" value="TreeGrafter"/>
</dbReference>
<dbReference type="InterPro" id="IPR001763">
    <property type="entry name" value="Rhodanese-like_dom"/>
</dbReference>
<dbReference type="PANTHER" id="PTHR11364:SF27">
    <property type="entry name" value="SULFURTRANSFERASE"/>
    <property type="match status" value="1"/>
</dbReference>
<organism evidence="4 5">
    <name type="scientific">Winslowiella arboricola</name>
    <dbReference type="NCBI Taxonomy" id="2978220"/>
    <lineage>
        <taxon>Bacteria</taxon>
        <taxon>Pseudomonadati</taxon>
        <taxon>Pseudomonadota</taxon>
        <taxon>Gammaproteobacteria</taxon>
        <taxon>Enterobacterales</taxon>
        <taxon>Erwiniaceae</taxon>
        <taxon>Winslowiella</taxon>
    </lineage>
</organism>
<dbReference type="Pfam" id="PF00581">
    <property type="entry name" value="Rhodanese"/>
    <property type="match status" value="2"/>
</dbReference>
<dbReference type="InterPro" id="IPR045078">
    <property type="entry name" value="TST/MPST-like"/>
</dbReference>
<dbReference type="InterPro" id="IPR036873">
    <property type="entry name" value="Rhodanese-like_dom_sf"/>
</dbReference>